<keyword evidence="3" id="KW-1185">Reference proteome</keyword>
<sequence length="226" mass="25567">MSNHLDIVYHKTTPLENFIAFRAHKSEQLVTLHTTSSFPSKALSRPSRFRTCQDLFELDFITIDGKKATILTLLKVLLHSSLLIRASFKLKVQTLSQNLRKEDGTYRGTTWQIRFELDSVNQGGIYKLHIAIASATLAEVQVRVNNPSTNRPIFTTGMIGRDNSIARHGIHGLYWLYNIDIQGNLLVQGDNTIYLGQPRNQSPFQGIMLALTSGLRSNNIPRFVQM</sequence>
<dbReference type="AlphaFoldDB" id="A0A9Q1M3U4"/>
<dbReference type="SUPFAM" id="SSF49785">
    <property type="entry name" value="Galactose-binding domain-like"/>
    <property type="match status" value="1"/>
</dbReference>
<evidence type="ECO:0000313" key="2">
    <source>
        <dbReference type="EMBL" id="KAJ8551106.1"/>
    </source>
</evidence>
<dbReference type="Proteomes" id="UP001152561">
    <property type="component" value="Unassembled WGS sequence"/>
</dbReference>
<name>A0A9Q1M3U4_9SOLA</name>
<evidence type="ECO:0000259" key="1">
    <source>
        <dbReference type="Pfam" id="PF14683"/>
    </source>
</evidence>
<protein>
    <recommendedName>
        <fullName evidence="1">Rhamnogalacturonan lyase domain-containing protein</fullName>
    </recommendedName>
</protein>
<comment type="caution">
    <text evidence="2">The sequence shown here is derived from an EMBL/GenBank/DDBJ whole genome shotgun (WGS) entry which is preliminary data.</text>
</comment>
<dbReference type="PANTHER" id="PTHR32018:SF54">
    <property type="entry name" value="RHAMNOGALACTURONATE LYASE B ISOFORM X1-RELATED"/>
    <property type="match status" value="1"/>
</dbReference>
<dbReference type="InterPro" id="IPR008979">
    <property type="entry name" value="Galactose-bd-like_sf"/>
</dbReference>
<dbReference type="PANTHER" id="PTHR32018">
    <property type="entry name" value="RHAMNOGALACTURONATE LYASE FAMILY PROTEIN"/>
    <property type="match status" value="1"/>
</dbReference>
<evidence type="ECO:0000313" key="3">
    <source>
        <dbReference type="Proteomes" id="UP001152561"/>
    </source>
</evidence>
<dbReference type="OrthoDB" id="2130367at2759"/>
<accession>A0A9Q1M3U4</accession>
<dbReference type="InterPro" id="IPR029411">
    <property type="entry name" value="RG-lyase_III"/>
</dbReference>
<reference evidence="3" key="1">
    <citation type="journal article" date="2023" name="Proc. Natl. Acad. Sci. U.S.A.">
        <title>Genomic and structural basis for evolution of tropane alkaloid biosynthesis.</title>
        <authorList>
            <person name="Wanga Y.-J."/>
            <person name="Taina T."/>
            <person name="Yua J.-Y."/>
            <person name="Lia J."/>
            <person name="Xua B."/>
            <person name="Chenc J."/>
            <person name="D'Auriad J.C."/>
            <person name="Huanga J.-P."/>
            <person name="Huanga S.-X."/>
        </authorList>
    </citation>
    <scope>NUCLEOTIDE SEQUENCE [LARGE SCALE GENOMIC DNA]</scope>
    <source>
        <strain evidence="3">cv. KIB-2019</strain>
    </source>
</reference>
<dbReference type="Gene3D" id="2.60.120.260">
    <property type="entry name" value="Galactose-binding domain-like"/>
    <property type="match status" value="1"/>
</dbReference>
<dbReference type="Pfam" id="PF14683">
    <property type="entry name" value="CBM-like"/>
    <property type="match status" value="1"/>
</dbReference>
<dbReference type="InterPro" id="IPR051850">
    <property type="entry name" value="Polysacch_Lyase_4"/>
</dbReference>
<gene>
    <name evidence="2" type="ORF">K7X08_000476</name>
</gene>
<organism evidence="2 3">
    <name type="scientific">Anisodus acutangulus</name>
    <dbReference type="NCBI Taxonomy" id="402998"/>
    <lineage>
        <taxon>Eukaryota</taxon>
        <taxon>Viridiplantae</taxon>
        <taxon>Streptophyta</taxon>
        <taxon>Embryophyta</taxon>
        <taxon>Tracheophyta</taxon>
        <taxon>Spermatophyta</taxon>
        <taxon>Magnoliopsida</taxon>
        <taxon>eudicotyledons</taxon>
        <taxon>Gunneridae</taxon>
        <taxon>Pentapetalae</taxon>
        <taxon>asterids</taxon>
        <taxon>lamiids</taxon>
        <taxon>Solanales</taxon>
        <taxon>Solanaceae</taxon>
        <taxon>Solanoideae</taxon>
        <taxon>Hyoscyameae</taxon>
        <taxon>Anisodus</taxon>
    </lineage>
</organism>
<feature type="domain" description="Rhamnogalacturonan lyase" evidence="1">
    <location>
        <begin position="104"/>
        <end position="209"/>
    </location>
</feature>
<dbReference type="EMBL" id="JAJAGQ010000010">
    <property type="protein sequence ID" value="KAJ8551106.1"/>
    <property type="molecule type" value="Genomic_DNA"/>
</dbReference>
<proteinExistence type="predicted"/>